<dbReference type="Proteomes" id="UP001066276">
    <property type="component" value="Chromosome 6"/>
</dbReference>
<name>A0AAV7Q3C5_PLEWA</name>
<dbReference type="AlphaFoldDB" id="A0AAV7Q3C5"/>
<evidence type="ECO:0000313" key="2">
    <source>
        <dbReference type="EMBL" id="KAJ1134670.1"/>
    </source>
</evidence>
<evidence type="ECO:0000313" key="3">
    <source>
        <dbReference type="Proteomes" id="UP001066276"/>
    </source>
</evidence>
<reference evidence="2" key="1">
    <citation type="journal article" date="2022" name="bioRxiv">
        <title>Sequencing and chromosome-scale assembly of the giantPleurodeles waltlgenome.</title>
        <authorList>
            <person name="Brown T."/>
            <person name="Elewa A."/>
            <person name="Iarovenko S."/>
            <person name="Subramanian E."/>
            <person name="Araus A.J."/>
            <person name="Petzold A."/>
            <person name="Susuki M."/>
            <person name="Suzuki K.-i.T."/>
            <person name="Hayashi T."/>
            <person name="Toyoda A."/>
            <person name="Oliveira C."/>
            <person name="Osipova E."/>
            <person name="Leigh N.D."/>
            <person name="Simon A."/>
            <person name="Yun M.H."/>
        </authorList>
    </citation>
    <scope>NUCLEOTIDE SEQUENCE</scope>
    <source>
        <strain evidence="2">20211129_DDA</strain>
        <tissue evidence="2">Liver</tissue>
    </source>
</reference>
<protein>
    <submittedName>
        <fullName evidence="2">Uncharacterized protein</fullName>
    </submittedName>
</protein>
<sequence>MLSSQTTNSGPATPARKLQHDRVIRLPWKHQLGSLRFQAGQGALGVNPGSQLMRTLCHSNTELVLPDRFQEGGAGRCQLGPHSGRNYHSERGSPVGDCTSDSHLSAFCGANSVRHEGEPMKPVTSERRETT</sequence>
<dbReference type="EMBL" id="JANPWB010000010">
    <property type="protein sequence ID" value="KAJ1134670.1"/>
    <property type="molecule type" value="Genomic_DNA"/>
</dbReference>
<accession>A0AAV7Q3C5</accession>
<comment type="caution">
    <text evidence="2">The sequence shown here is derived from an EMBL/GenBank/DDBJ whole genome shotgun (WGS) entry which is preliminary data.</text>
</comment>
<keyword evidence="3" id="KW-1185">Reference proteome</keyword>
<proteinExistence type="predicted"/>
<feature type="region of interest" description="Disordered" evidence="1">
    <location>
        <begin position="75"/>
        <end position="98"/>
    </location>
</feature>
<organism evidence="2 3">
    <name type="scientific">Pleurodeles waltl</name>
    <name type="common">Iberian ribbed newt</name>
    <dbReference type="NCBI Taxonomy" id="8319"/>
    <lineage>
        <taxon>Eukaryota</taxon>
        <taxon>Metazoa</taxon>
        <taxon>Chordata</taxon>
        <taxon>Craniata</taxon>
        <taxon>Vertebrata</taxon>
        <taxon>Euteleostomi</taxon>
        <taxon>Amphibia</taxon>
        <taxon>Batrachia</taxon>
        <taxon>Caudata</taxon>
        <taxon>Salamandroidea</taxon>
        <taxon>Salamandridae</taxon>
        <taxon>Pleurodelinae</taxon>
        <taxon>Pleurodeles</taxon>
    </lineage>
</organism>
<gene>
    <name evidence="2" type="ORF">NDU88_001121</name>
</gene>
<evidence type="ECO:0000256" key="1">
    <source>
        <dbReference type="SAM" id="MobiDB-lite"/>
    </source>
</evidence>